<evidence type="ECO:0000259" key="4">
    <source>
        <dbReference type="Pfam" id="PF01979"/>
    </source>
</evidence>
<dbReference type="GO" id="GO:0046872">
    <property type="term" value="F:metal ion binding"/>
    <property type="evidence" value="ECO:0007669"/>
    <property type="project" value="UniProtKB-KW"/>
</dbReference>
<evidence type="ECO:0000256" key="1">
    <source>
        <dbReference type="ARBA" id="ARBA00022723"/>
    </source>
</evidence>
<dbReference type="EMBL" id="LDRT01000077">
    <property type="protein sequence ID" value="KTR93658.1"/>
    <property type="molecule type" value="Genomic_DNA"/>
</dbReference>
<evidence type="ECO:0000256" key="2">
    <source>
        <dbReference type="ARBA" id="ARBA00022801"/>
    </source>
</evidence>
<gene>
    <name evidence="6" type="ORF">NS220_11710</name>
</gene>
<dbReference type="OrthoDB" id="3189065at2"/>
<dbReference type="Gene3D" id="3.20.20.140">
    <property type="entry name" value="Metal-dependent hydrolases"/>
    <property type="match status" value="1"/>
</dbReference>
<evidence type="ECO:0000259" key="5">
    <source>
        <dbReference type="Pfam" id="PF22039"/>
    </source>
</evidence>
<reference evidence="6 7" key="1">
    <citation type="journal article" date="2016" name="Front. Microbiol.">
        <title>Genomic Resource of Rice Seed Associated Bacteria.</title>
        <authorList>
            <person name="Midha S."/>
            <person name="Bansal K."/>
            <person name="Sharma S."/>
            <person name="Kumar N."/>
            <person name="Patil P.P."/>
            <person name="Chaudhry V."/>
            <person name="Patil P.B."/>
        </authorList>
    </citation>
    <scope>NUCLEOTIDE SEQUENCE [LARGE SCALE GENOMIC DNA]</scope>
    <source>
        <strain evidence="6 7">NS220</strain>
    </source>
</reference>
<dbReference type="SUPFAM" id="SSF51338">
    <property type="entry name" value="Composite domain of metallo-dependent hydrolases"/>
    <property type="match status" value="1"/>
</dbReference>
<evidence type="ECO:0000313" key="6">
    <source>
        <dbReference type="EMBL" id="KTR93658.1"/>
    </source>
</evidence>
<dbReference type="PANTHER" id="PTHR43794">
    <property type="entry name" value="AMINOHYDROLASE SSNA-RELATED"/>
    <property type="match status" value="1"/>
</dbReference>
<feature type="domain" description="Aminodeoxyfutalosine deaminase/Imidazolonepropionase-like composite" evidence="5">
    <location>
        <begin position="22"/>
        <end position="47"/>
    </location>
</feature>
<dbReference type="InterPro" id="IPR054418">
    <property type="entry name" value="MQNX/HUTI_composite_N"/>
</dbReference>
<keyword evidence="3" id="KW-0862">Zinc</keyword>
<dbReference type="PATRIC" id="fig|2033.6.peg.3584"/>
<evidence type="ECO:0000256" key="3">
    <source>
        <dbReference type="ARBA" id="ARBA00022833"/>
    </source>
</evidence>
<protein>
    <submittedName>
        <fullName evidence="6">Cytosine deaminase</fullName>
    </submittedName>
</protein>
<dbReference type="Pfam" id="PF22039">
    <property type="entry name" value="HUTI_composite_bact"/>
    <property type="match status" value="1"/>
</dbReference>
<dbReference type="GO" id="GO:0016810">
    <property type="term" value="F:hydrolase activity, acting on carbon-nitrogen (but not peptide) bonds"/>
    <property type="evidence" value="ECO:0007669"/>
    <property type="project" value="InterPro"/>
</dbReference>
<keyword evidence="1" id="KW-0479">Metal-binding</keyword>
<dbReference type="SUPFAM" id="SSF51556">
    <property type="entry name" value="Metallo-dependent hydrolases"/>
    <property type="match status" value="1"/>
</dbReference>
<dbReference type="Pfam" id="PF01979">
    <property type="entry name" value="Amidohydro_1"/>
    <property type="match status" value="1"/>
</dbReference>
<accession>A0A147EVW6</accession>
<keyword evidence="2" id="KW-0378">Hydrolase</keyword>
<evidence type="ECO:0000313" key="7">
    <source>
        <dbReference type="Proteomes" id="UP000075025"/>
    </source>
</evidence>
<dbReference type="InterPro" id="IPR050287">
    <property type="entry name" value="MTA/SAH_deaminase"/>
</dbReference>
<name>A0A147EVW6_MICTE</name>
<sequence length="432" mass="45406">MTVTVHRARAVLSPGTPPLVDGAVAVRDGRIAAVGRFDDVISEFPDAAVHEEDGALTPGLVNAHTHLQYTDMAAVGRAAHDGFESWMGAFMELYPLPRDWSASAAAGAALCLRAGTTAVAEIVTDAEAGSAVHESGLHGIAFWEVLGWTESAWRLGGPETVRAQLGALPTPPTVGLSPHAIYSLDTEVIRELSRLAAEWGVRQHIHAAESAWEDAYVRTGTGDLAERWRANGRGEFALLSGNGVGTGVIPYLDSLGALTPTTHLAHGIYVDTDDRRLLRDRGVSVALCPRSNAVIGLDPPPIAAYLREGNAIAVGTDSLSSSPSLSIWHDVAALHRLAREQGYAAPDLHARLFHAATAGGAHALGLDAVDPTGILQVGARADLAVFPVSATTPEDALAELVENGPAEASLTVVGGHLRWRTPAREERMTANV</sequence>
<proteinExistence type="predicted"/>
<dbReference type="Proteomes" id="UP000075025">
    <property type="component" value="Unassembled WGS sequence"/>
</dbReference>
<comment type="caution">
    <text evidence="6">The sequence shown here is derived from an EMBL/GenBank/DDBJ whole genome shotgun (WGS) entry which is preliminary data.</text>
</comment>
<dbReference type="InterPro" id="IPR032466">
    <property type="entry name" value="Metal_Hydrolase"/>
</dbReference>
<dbReference type="InterPro" id="IPR006680">
    <property type="entry name" value="Amidohydro-rel"/>
</dbReference>
<dbReference type="PANTHER" id="PTHR43794:SF11">
    <property type="entry name" value="AMIDOHYDROLASE-RELATED DOMAIN-CONTAINING PROTEIN"/>
    <property type="match status" value="1"/>
</dbReference>
<dbReference type="InterPro" id="IPR011059">
    <property type="entry name" value="Metal-dep_hydrolase_composite"/>
</dbReference>
<dbReference type="RefSeq" id="WP_058624223.1">
    <property type="nucleotide sequence ID" value="NZ_LDRT01000077.1"/>
</dbReference>
<organism evidence="6 7">
    <name type="scientific">Microbacterium testaceum</name>
    <name type="common">Aureobacterium testaceum</name>
    <name type="synonym">Brevibacterium testaceum</name>
    <dbReference type="NCBI Taxonomy" id="2033"/>
    <lineage>
        <taxon>Bacteria</taxon>
        <taxon>Bacillati</taxon>
        <taxon>Actinomycetota</taxon>
        <taxon>Actinomycetes</taxon>
        <taxon>Micrococcales</taxon>
        <taxon>Microbacteriaceae</taxon>
        <taxon>Microbacterium</taxon>
    </lineage>
</organism>
<feature type="domain" description="Amidohydrolase-related" evidence="4">
    <location>
        <begin position="56"/>
        <end position="413"/>
    </location>
</feature>
<dbReference type="AlphaFoldDB" id="A0A147EVW6"/>